<evidence type="ECO:0000313" key="4">
    <source>
        <dbReference type="Proteomes" id="UP000240481"/>
    </source>
</evidence>
<dbReference type="CDD" id="cd14797">
    <property type="entry name" value="DUF302"/>
    <property type="match status" value="1"/>
</dbReference>
<dbReference type="AlphaFoldDB" id="A0A2T3P8I1"/>
<sequence length="151" mass="16526">MLVKYFLGGVLALVLTTTANADNGLIMLKSGFSVDETADRFESVAQEKGMIIFARIDHAKRAEKVGVKLRPTQLVIFGNPKVGSPLMACSQSVAIDLPQKVVVSEDENQQVWLTYNDPQYLQTRHNIEGCDAVIEKITKALASFSQSATQP</sequence>
<dbReference type="InterPro" id="IPR005180">
    <property type="entry name" value="DUF302"/>
</dbReference>
<proteinExistence type="predicted"/>
<evidence type="ECO:0000256" key="1">
    <source>
        <dbReference type="SAM" id="SignalP"/>
    </source>
</evidence>
<dbReference type="Gene3D" id="3.30.310.70">
    <property type="entry name" value="TT1751-like domain"/>
    <property type="match status" value="1"/>
</dbReference>
<dbReference type="STRING" id="680026.AB733_04700"/>
<dbReference type="PANTHER" id="PTHR38342:SF2">
    <property type="entry name" value="INNER MEMBRANE OR EXPORTED"/>
    <property type="match status" value="1"/>
</dbReference>
<feature type="domain" description="DUF302" evidence="2">
    <location>
        <begin position="56"/>
        <end position="118"/>
    </location>
</feature>
<keyword evidence="4" id="KW-1185">Reference proteome</keyword>
<dbReference type="OrthoDB" id="9799367at2"/>
<feature type="signal peptide" evidence="1">
    <location>
        <begin position="1"/>
        <end position="21"/>
    </location>
</feature>
<reference evidence="3 4" key="1">
    <citation type="submission" date="2018-01" db="EMBL/GenBank/DDBJ databases">
        <title>Whole genome sequencing of Histamine producing bacteria.</title>
        <authorList>
            <person name="Butler K."/>
        </authorList>
    </citation>
    <scope>NUCLEOTIDE SEQUENCE [LARGE SCALE GENOMIC DNA]</scope>
    <source>
        <strain evidence="3 4">DSM 24669</strain>
    </source>
</reference>
<comment type="caution">
    <text evidence="3">The sequence shown here is derived from an EMBL/GenBank/DDBJ whole genome shotgun (WGS) entry which is preliminary data.</text>
</comment>
<name>A0A2T3P8I1_9GAMM</name>
<dbReference type="SUPFAM" id="SSF103247">
    <property type="entry name" value="TT1751-like"/>
    <property type="match status" value="1"/>
</dbReference>
<dbReference type="InterPro" id="IPR035923">
    <property type="entry name" value="TT1751-like_sf"/>
</dbReference>
<protein>
    <recommendedName>
        <fullName evidence="2">DUF302 domain-containing protein</fullName>
    </recommendedName>
</protein>
<evidence type="ECO:0000313" key="3">
    <source>
        <dbReference type="EMBL" id="PSW25055.1"/>
    </source>
</evidence>
<dbReference type="EMBL" id="PYLZ01000004">
    <property type="protein sequence ID" value="PSW25055.1"/>
    <property type="molecule type" value="Genomic_DNA"/>
</dbReference>
<accession>A0A2T3P8I1</accession>
<dbReference type="RefSeq" id="WP_107302676.1">
    <property type="nucleotide sequence ID" value="NZ_AP024853.1"/>
</dbReference>
<organism evidence="3 4">
    <name type="scientific">Photobacterium swingsii</name>
    <dbReference type="NCBI Taxonomy" id="680026"/>
    <lineage>
        <taxon>Bacteria</taxon>
        <taxon>Pseudomonadati</taxon>
        <taxon>Pseudomonadota</taxon>
        <taxon>Gammaproteobacteria</taxon>
        <taxon>Vibrionales</taxon>
        <taxon>Vibrionaceae</taxon>
        <taxon>Photobacterium</taxon>
    </lineage>
</organism>
<dbReference type="Proteomes" id="UP000240481">
    <property type="component" value="Unassembled WGS sequence"/>
</dbReference>
<gene>
    <name evidence="3" type="ORF">C9I94_09635</name>
</gene>
<feature type="chain" id="PRO_5015499633" description="DUF302 domain-containing protein" evidence="1">
    <location>
        <begin position="22"/>
        <end position="151"/>
    </location>
</feature>
<dbReference type="Pfam" id="PF03625">
    <property type="entry name" value="DUF302"/>
    <property type="match status" value="1"/>
</dbReference>
<evidence type="ECO:0000259" key="2">
    <source>
        <dbReference type="Pfam" id="PF03625"/>
    </source>
</evidence>
<keyword evidence="1" id="KW-0732">Signal</keyword>
<dbReference type="PANTHER" id="PTHR38342">
    <property type="entry name" value="SLR5037 PROTEIN"/>
    <property type="match status" value="1"/>
</dbReference>